<dbReference type="SUPFAM" id="SSF81321">
    <property type="entry name" value="Family A G protein-coupled receptor-like"/>
    <property type="match status" value="1"/>
</dbReference>
<proteinExistence type="predicted"/>
<evidence type="ECO:0000256" key="1">
    <source>
        <dbReference type="SAM" id="Phobius"/>
    </source>
</evidence>
<keyword evidence="1" id="KW-1133">Transmembrane helix</keyword>
<dbReference type="AlphaFoldDB" id="A0A813MWT2"/>
<sequence>MNIVESGYYALSSDSGMDTFGDIYKDEFNPMNPSENRLSQDYRSCSSRDFKLIAYLHTGTQYILVVTTSSPNKTGEFSIVASGPNDTILDPYTQILTSCFIGQKCQFYKKSIGVTLDDILREEIRPNMTFTDQSILMKINAASTMIMFVGGFINSWLSLLTFRSKDLRQVGCGIYLLASSITSFLTISMFTVKFWFVVFTQMNLSIRLSIVRGGCVSIEPLLKLCLYLDAWLNACVAIERAILVFKGIKFNKQKSQRIARYIATNSEISRLSISLFYGNYECILPNTAWITTSSAKFTPFISITDRISLKSVITTSLANRITRELQDILSRSSKQIQQLKSTNISIEEFTKNSGDVRNLCTKTFHHHHETTRYINMIKLFY</sequence>
<organism evidence="2 3">
    <name type="scientific">Adineta steineri</name>
    <dbReference type="NCBI Taxonomy" id="433720"/>
    <lineage>
        <taxon>Eukaryota</taxon>
        <taxon>Metazoa</taxon>
        <taxon>Spiralia</taxon>
        <taxon>Gnathifera</taxon>
        <taxon>Rotifera</taxon>
        <taxon>Eurotatoria</taxon>
        <taxon>Bdelloidea</taxon>
        <taxon>Adinetida</taxon>
        <taxon>Adinetidae</taxon>
        <taxon>Adineta</taxon>
    </lineage>
</organism>
<keyword evidence="1" id="KW-0812">Transmembrane</keyword>
<feature type="transmembrane region" description="Helical" evidence="1">
    <location>
        <begin position="174"/>
        <end position="198"/>
    </location>
</feature>
<gene>
    <name evidence="2" type="ORF">JYZ213_LOCUS541</name>
</gene>
<protein>
    <submittedName>
        <fullName evidence="2">Uncharacterized protein</fullName>
    </submittedName>
</protein>
<comment type="caution">
    <text evidence="2">The sequence shown here is derived from an EMBL/GenBank/DDBJ whole genome shotgun (WGS) entry which is preliminary data.</text>
</comment>
<feature type="transmembrane region" description="Helical" evidence="1">
    <location>
        <begin position="141"/>
        <end position="162"/>
    </location>
</feature>
<dbReference type="Proteomes" id="UP000663845">
    <property type="component" value="Unassembled WGS sequence"/>
</dbReference>
<evidence type="ECO:0000313" key="2">
    <source>
        <dbReference type="EMBL" id="CAF0723572.1"/>
    </source>
</evidence>
<dbReference type="EMBL" id="CAJNOG010000002">
    <property type="protein sequence ID" value="CAF0723572.1"/>
    <property type="molecule type" value="Genomic_DNA"/>
</dbReference>
<name>A0A813MWT2_9BILA</name>
<evidence type="ECO:0000313" key="3">
    <source>
        <dbReference type="Proteomes" id="UP000663845"/>
    </source>
</evidence>
<reference evidence="2" key="1">
    <citation type="submission" date="2021-02" db="EMBL/GenBank/DDBJ databases">
        <authorList>
            <person name="Nowell W R."/>
        </authorList>
    </citation>
    <scope>NUCLEOTIDE SEQUENCE</scope>
</reference>
<accession>A0A813MWT2</accession>
<keyword evidence="1" id="KW-0472">Membrane</keyword>